<dbReference type="InterPro" id="IPR050546">
    <property type="entry name" value="Glycosyl_Hydrlase_16"/>
</dbReference>
<dbReference type="GO" id="GO:0009251">
    <property type="term" value="P:glucan catabolic process"/>
    <property type="evidence" value="ECO:0007669"/>
    <property type="project" value="TreeGrafter"/>
</dbReference>
<dbReference type="InterPro" id="IPR013320">
    <property type="entry name" value="ConA-like_dom_sf"/>
</dbReference>
<dbReference type="PANTHER" id="PTHR10963:SF24">
    <property type="entry name" value="GLYCOSIDASE C21B10.07-RELATED"/>
    <property type="match status" value="1"/>
</dbReference>
<proteinExistence type="predicted"/>
<dbReference type="PANTHER" id="PTHR10963">
    <property type="entry name" value="GLYCOSYL HYDROLASE-RELATED"/>
    <property type="match status" value="1"/>
</dbReference>
<dbReference type="HOGENOM" id="CLU_016972_0_0_1"/>
<sequence length="264" mass="28521">MGVDRGSYGPFSGRKSVRVTSPKAFNRGLIVADISHMPSGACGVWPAFWMFGPDWPSSGEIDIIEGVNYQETNIVTLHTSPGCSVTLSGSGSYFSALRKDCSIAGAGCGMQPTDCQTYGDGFNNINGGVYAMGWTSESISVWFFPRHDIPMDVTSRLPEPRTWGDPLAKFQGGDGCNIDSHFSNNQIVFDITFCSDWAGSPLVWSSNPRCSASGLSCHAYVANNPTDYTDAYWLVNSVNVYKKRGDVEPEHSVLPSSVAFGPQP</sequence>
<dbReference type="AlphaFoldDB" id="A0A0A1UMF4"/>
<comment type="caution">
    <text evidence="2">The sequence shown here is derived from an EMBL/GenBank/DDBJ whole genome shotgun (WGS) entry which is preliminary data.</text>
</comment>
<evidence type="ECO:0000259" key="1">
    <source>
        <dbReference type="PROSITE" id="PS51762"/>
    </source>
</evidence>
<protein>
    <submittedName>
        <fullName evidence="2">Fungal 1,3(4)-beta-D-glucanase (Glycoside hydrolases family 16)</fullName>
    </submittedName>
</protein>
<dbReference type="Pfam" id="PF26113">
    <property type="entry name" value="GH16_XgeA"/>
    <property type="match status" value="1"/>
</dbReference>
<evidence type="ECO:0000313" key="3">
    <source>
        <dbReference type="Proteomes" id="UP000030151"/>
    </source>
</evidence>
<dbReference type="SUPFAM" id="SSF49899">
    <property type="entry name" value="Concanavalin A-like lectins/glucanases"/>
    <property type="match status" value="1"/>
</dbReference>
<reference evidence="2 3" key="1">
    <citation type="submission" date="2014-02" db="EMBL/GenBank/DDBJ databases">
        <title>The genome sequence of the entomopathogenic fungus Metarhizium robertsii ARSEF 2575.</title>
        <authorList>
            <person name="Giuliano Garisto Donzelli B."/>
            <person name="Roe B.A."/>
            <person name="Macmil S.L."/>
            <person name="Krasnoff S.B."/>
            <person name="Gibson D.M."/>
        </authorList>
    </citation>
    <scope>NUCLEOTIDE SEQUENCE [LARGE SCALE GENOMIC DNA]</scope>
    <source>
        <strain evidence="2 3">ARSEF 2575</strain>
    </source>
</reference>
<dbReference type="EMBL" id="JELW01000093">
    <property type="protein sequence ID" value="EXU95211.1"/>
    <property type="molecule type" value="Genomic_DNA"/>
</dbReference>
<name>A0A0A1UMF4_9HYPO</name>
<dbReference type="PROSITE" id="PS51762">
    <property type="entry name" value="GH16_2"/>
    <property type="match status" value="1"/>
</dbReference>
<feature type="domain" description="GH16" evidence="1">
    <location>
        <begin position="1"/>
        <end position="206"/>
    </location>
</feature>
<dbReference type="InterPro" id="IPR000757">
    <property type="entry name" value="Beta-glucanase-like"/>
</dbReference>
<dbReference type="GO" id="GO:0004553">
    <property type="term" value="F:hydrolase activity, hydrolyzing O-glycosyl compounds"/>
    <property type="evidence" value="ECO:0007669"/>
    <property type="project" value="InterPro"/>
</dbReference>
<dbReference type="Proteomes" id="UP000030151">
    <property type="component" value="Unassembled WGS sequence"/>
</dbReference>
<dbReference type="Gene3D" id="2.60.120.200">
    <property type="match status" value="1"/>
</dbReference>
<organism evidence="2 3">
    <name type="scientific">Metarhizium robertsii</name>
    <dbReference type="NCBI Taxonomy" id="568076"/>
    <lineage>
        <taxon>Eukaryota</taxon>
        <taxon>Fungi</taxon>
        <taxon>Dikarya</taxon>
        <taxon>Ascomycota</taxon>
        <taxon>Pezizomycotina</taxon>
        <taxon>Sordariomycetes</taxon>
        <taxon>Hypocreomycetidae</taxon>
        <taxon>Hypocreales</taxon>
        <taxon>Clavicipitaceae</taxon>
        <taxon>Metarhizium</taxon>
    </lineage>
</organism>
<accession>A0A0A1UMF4</accession>
<dbReference type="eggNOG" id="ENOG502QUM3">
    <property type="taxonomic scope" value="Eukaryota"/>
</dbReference>
<dbReference type="CDD" id="cd02181">
    <property type="entry name" value="GH16_fungal_Lam16A_glucanase"/>
    <property type="match status" value="1"/>
</dbReference>
<gene>
    <name evidence="2" type="ORF">X797_011708</name>
</gene>
<evidence type="ECO:0000313" key="2">
    <source>
        <dbReference type="EMBL" id="EXU95211.1"/>
    </source>
</evidence>
<keyword evidence="2" id="KW-0378">Hydrolase</keyword>